<evidence type="ECO:0000256" key="5">
    <source>
        <dbReference type="ARBA" id="ARBA00023002"/>
    </source>
</evidence>
<dbReference type="SUPFAM" id="SSF51905">
    <property type="entry name" value="FAD/NAD(P)-binding domain"/>
    <property type="match status" value="1"/>
</dbReference>
<evidence type="ECO:0000256" key="3">
    <source>
        <dbReference type="ARBA" id="ARBA00022630"/>
    </source>
</evidence>
<dbReference type="GO" id="GO:0006355">
    <property type="term" value="P:regulation of DNA-templated transcription"/>
    <property type="evidence" value="ECO:0007669"/>
    <property type="project" value="InterPro"/>
</dbReference>
<evidence type="ECO:0000259" key="9">
    <source>
        <dbReference type="PROSITE" id="PS50043"/>
    </source>
</evidence>
<evidence type="ECO:0000313" key="11">
    <source>
        <dbReference type="EMBL" id="QPC84977.1"/>
    </source>
</evidence>
<keyword evidence="3" id="KW-0285">Flavoprotein</keyword>
<feature type="domain" description="Response regulatory" evidence="10">
    <location>
        <begin position="6"/>
        <end position="122"/>
    </location>
</feature>
<dbReference type="Pfam" id="PF00890">
    <property type="entry name" value="FAD_binding_2"/>
    <property type="match status" value="1"/>
</dbReference>
<dbReference type="Pfam" id="PF00196">
    <property type="entry name" value="GerE"/>
    <property type="match status" value="1"/>
</dbReference>
<dbReference type="PANTHER" id="PTHR43400">
    <property type="entry name" value="FUMARATE REDUCTASE"/>
    <property type="match status" value="1"/>
</dbReference>
<evidence type="ECO:0000256" key="8">
    <source>
        <dbReference type="SAM" id="MobiDB-lite"/>
    </source>
</evidence>
<keyword evidence="6" id="KW-0238">DNA-binding</keyword>
<dbReference type="InterPro" id="IPR050315">
    <property type="entry name" value="FAD-oxidoreductase_2"/>
</dbReference>
<dbReference type="AlphaFoldDB" id="A0A7S8EDJ0"/>
<dbReference type="InterPro" id="IPR016032">
    <property type="entry name" value="Sig_transdc_resp-reg_C-effctor"/>
</dbReference>
<dbReference type="PROSITE" id="PS50043">
    <property type="entry name" value="HTH_LUXR_2"/>
    <property type="match status" value="1"/>
</dbReference>
<dbReference type="Gene3D" id="3.40.50.2300">
    <property type="match status" value="1"/>
</dbReference>
<name>A0A7S8EDJ0_9CHLR</name>
<keyword evidence="4" id="KW-0274">FAD</keyword>
<organism evidence="11 12">
    <name type="scientific">Phototrophicus methaneseepsis</name>
    <dbReference type="NCBI Taxonomy" id="2710758"/>
    <lineage>
        <taxon>Bacteria</taxon>
        <taxon>Bacillati</taxon>
        <taxon>Chloroflexota</taxon>
        <taxon>Candidatus Thermofontia</taxon>
        <taxon>Phototrophicales</taxon>
        <taxon>Phototrophicaceae</taxon>
        <taxon>Phototrophicus</taxon>
    </lineage>
</organism>
<dbReference type="InterPro" id="IPR003953">
    <property type="entry name" value="FAD-dep_OxRdtase_2_FAD-bd"/>
</dbReference>
<evidence type="ECO:0000256" key="1">
    <source>
        <dbReference type="ARBA" id="ARBA00001974"/>
    </source>
</evidence>
<gene>
    <name evidence="11" type="ORF">G4Y79_11585</name>
</gene>
<comment type="cofactor">
    <cofactor evidence="1">
        <name>FAD</name>
        <dbReference type="ChEBI" id="CHEBI:57692"/>
    </cofactor>
</comment>
<dbReference type="SUPFAM" id="SSF56425">
    <property type="entry name" value="Succinate dehydrogenase/fumarate reductase flavoprotein, catalytic domain"/>
    <property type="match status" value="1"/>
</dbReference>
<accession>A0A7S8EDJ0</accession>
<dbReference type="CDD" id="cd17535">
    <property type="entry name" value="REC_NarL-like"/>
    <property type="match status" value="1"/>
</dbReference>
<dbReference type="SMART" id="SM00421">
    <property type="entry name" value="HTH_LUXR"/>
    <property type="match status" value="1"/>
</dbReference>
<dbReference type="SUPFAM" id="SSF46894">
    <property type="entry name" value="C-terminal effector domain of the bipartite response regulators"/>
    <property type="match status" value="1"/>
</dbReference>
<dbReference type="GO" id="GO:0008202">
    <property type="term" value="P:steroid metabolic process"/>
    <property type="evidence" value="ECO:0007669"/>
    <property type="project" value="UniProtKB-ARBA"/>
</dbReference>
<dbReference type="SUPFAM" id="SSF52172">
    <property type="entry name" value="CheY-like"/>
    <property type="match status" value="1"/>
</dbReference>
<dbReference type="PANTHER" id="PTHR43400:SF10">
    <property type="entry name" value="3-OXOSTEROID 1-DEHYDROGENASE"/>
    <property type="match status" value="1"/>
</dbReference>
<evidence type="ECO:0000313" key="12">
    <source>
        <dbReference type="Proteomes" id="UP000594468"/>
    </source>
</evidence>
<dbReference type="PRINTS" id="PR00038">
    <property type="entry name" value="HTHLUXR"/>
</dbReference>
<keyword evidence="5" id="KW-0560">Oxidoreductase</keyword>
<dbReference type="InterPro" id="IPR027477">
    <property type="entry name" value="Succ_DH/fumarate_Rdtase_cat_sf"/>
</dbReference>
<evidence type="ECO:0000256" key="4">
    <source>
        <dbReference type="ARBA" id="ARBA00022827"/>
    </source>
</evidence>
<dbReference type="InterPro" id="IPR011006">
    <property type="entry name" value="CheY-like_superfamily"/>
</dbReference>
<evidence type="ECO:0000259" key="10">
    <source>
        <dbReference type="PROSITE" id="PS50110"/>
    </source>
</evidence>
<proteinExistence type="predicted"/>
<dbReference type="InterPro" id="IPR058245">
    <property type="entry name" value="NreC/VraR/RcsB-like_REC"/>
</dbReference>
<keyword evidence="2" id="KW-0597">Phosphoprotein</keyword>
<dbReference type="KEGG" id="pmet:G4Y79_11585"/>
<evidence type="ECO:0000256" key="2">
    <source>
        <dbReference type="ARBA" id="ARBA00022553"/>
    </source>
</evidence>
<dbReference type="GO" id="GO:0003677">
    <property type="term" value="F:DNA binding"/>
    <property type="evidence" value="ECO:0007669"/>
    <property type="project" value="UniProtKB-KW"/>
</dbReference>
<feature type="region of interest" description="Disordered" evidence="8">
    <location>
        <begin position="608"/>
        <end position="627"/>
    </location>
</feature>
<comment type="caution">
    <text evidence="7">Lacks conserved residue(s) required for the propagation of feature annotation.</text>
</comment>
<dbReference type="InterPro" id="IPR036188">
    <property type="entry name" value="FAD/NAD-bd_sf"/>
</dbReference>
<dbReference type="GO" id="GO:0000160">
    <property type="term" value="P:phosphorelay signal transduction system"/>
    <property type="evidence" value="ECO:0007669"/>
    <property type="project" value="InterPro"/>
</dbReference>
<sequence>MKQNIRIALADPQPLSRAGLRTWLQTESDIDIVYETDRSFSLIEAVDKKRIDVVVIKLPSSVMSIYYPIAHICRHNPHTRVLVYGDQTNGDTILHISKAGASGLIPSDTSQQDFVTAIRRAAAGEAVFSMEALSVILSARQSPDTLKADPLEELSDREYEVLIRTALGQSRGEISTHFSISPRTVDTYRQRIGEKLNLEHRADIIRYAIQRGLVDPTPEEKAPEHNAHIAWDEEFDMVVVGSGIGMVAALKAADLGMRVLVLEKQSTVGGTTAFSGGGLWVPNNYCMKEAGIQDSTEDALTYLNIITSGGINHELAYAFVNHCHEVIDLFREIGIDWTFMPNFQDYYPEFAGGVDYGRGISPTRNGTVLHGRFLLSTIYEAALARGAQVWLNSPAKRLIEHNGIVTGVVAEVDGIPTNIKARGGVVLASGGFDHNKAMVESFLRGPLYYSSAAEGNTGDGQIMGMAVGAGLGHMNERWGWPVYFDRETKSAYPALAPELGKPGALVVNRTGHRIMNEAGPYDLVTRAFYAFDSGRFEYSNIPAFVITDADHYRRTNQTRAKEGQKPSTWFVCADTLEELANMLNINPCNLVETVEVFNEYARTGHDPDFRRGESAFDRQTGGDPTRDDLINPCLGPLIEPPFYGASIWPGALGTSGGLQINANGQVLDVWGKPLGGLYAAGNTAASPFAGSYPGGGGTLSVGMTFAYIAARHLNQALTTADEVR</sequence>
<dbReference type="Gene3D" id="3.50.50.60">
    <property type="entry name" value="FAD/NAD(P)-binding domain"/>
    <property type="match status" value="2"/>
</dbReference>
<reference evidence="11 12" key="1">
    <citation type="submission" date="2020-02" db="EMBL/GenBank/DDBJ databases">
        <authorList>
            <person name="Zheng R.K."/>
            <person name="Sun C.M."/>
        </authorList>
    </citation>
    <scope>NUCLEOTIDE SEQUENCE [LARGE SCALE GENOMIC DNA]</scope>
    <source>
        <strain evidence="12">rifampicinis</strain>
    </source>
</reference>
<dbReference type="RefSeq" id="WP_195173040.1">
    <property type="nucleotide sequence ID" value="NZ_CP062983.1"/>
</dbReference>
<feature type="domain" description="HTH luxR-type" evidence="9">
    <location>
        <begin position="147"/>
        <end position="212"/>
    </location>
</feature>
<dbReference type="PROSITE" id="PS50110">
    <property type="entry name" value="RESPONSE_REGULATORY"/>
    <property type="match status" value="1"/>
</dbReference>
<evidence type="ECO:0000256" key="7">
    <source>
        <dbReference type="PROSITE-ProRule" id="PRU00169"/>
    </source>
</evidence>
<dbReference type="GO" id="GO:0033765">
    <property type="term" value="F:steroid dehydrogenase activity, acting on the CH-CH group of donors"/>
    <property type="evidence" value="ECO:0007669"/>
    <property type="project" value="UniProtKB-ARBA"/>
</dbReference>
<dbReference type="InterPro" id="IPR001789">
    <property type="entry name" value="Sig_transdc_resp-reg_receiver"/>
</dbReference>
<protein>
    <submittedName>
        <fullName evidence="11">FAD-dependent oxidoreductase</fullName>
    </submittedName>
</protein>
<dbReference type="Proteomes" id="UP000594468">
    <property type="component" value="Chromosome"/>
</dbReference>
<dbReference type="InterPro" id="IPR000792">
    <property type="entry name" value="Tscrpt_reg_LuxR_C"/>
</dbReference>
<dbReference type="Gene3D" id="3.90.700.10">
    <property type="entry name" value="Succinate dehydrogenase/fumarate reductase flavoprotein, catalytic domain"/>
    <property type="match status" value="1"/>
</dbReference>
<evidence type="ECO:0000256" key="6">
    <source>
        <dbReference type="ARBA" id="ARBA00023125"/>
    </source>
</evidence>
<dbReference type="EMBL" id="CP062983">
    <property type="protein sequence ID" value="QPC84977.1"/>
    <property type="molecule type" value="Genomic_DNA"/>
</dbReference>
<keyword evidence="12" id="KW-1185">Reference proteome</keyword>
<dbReference type="CDD" id="cd06170">
    <property type="entry name" value="LuxR_C_like"/>
    <property type="match status" value="1"/>
</dbReference>